<name>A0A645JEB5_9ZZZZ</name>
<reference evidence="1" key="1">
    <citation type="submission" date="2019-08" db="EMBL/GenBank/DDBJ databases">
        <authorList>
            <person name="Kucharzyk K."/>
            <person name="Murdoch R.W."/>
            <person name="Higgins S."/>
            <person name="Loffler F."/>
        </authorList>
    </citation>
    <scope>NUCLEOTIDE SEQUENCE</scope>
</reference>
<protein>
    <submittedName>
        <fullName evidence="1">Uncharacterized protein</fullName>
    </submittedName>
</protein>
<evidence type="ECO:0000313" key="1">
    <source>
        <dbReference type="EMBL" id="MPN61796.1"/>
    </source>
</evidence>
<sequence length="137" mass="15974">MFNNISYWIEAGSIQQFLCADAHALQHQETHGKWNNNLHLTRLYLIMKRGIRWNYAKTPFLSKTLDLYKINNVQNIIISPPPLSRGKITVSDFINIEKKEAFNDLVQKWAIEVYDSYSSYHSIAKEIGVQIIVHVVR</sequence>
<dbReference type="EMBL" id="VSSQ01138929">
    <property type="protein sequence ID" value="MPN61796.1"/>
    <property type="molecule type" value="Genomic_DNA"/>
</dbReference>
<comment type="caution">
    <text evidence="1">The sequence shown here is derived from an EMBL/GenBank/DDBJ whole genome shotgun (WGS) entry which is preliminary data.</text>
</comment>
<proteinExistence type="predicted"/>
<dbReference type="AlphaFoldDB" id="A0A645JEB5"/>
<accession>A0A645JEB5</accession>
<dbReference type="Pfam" id="PF19371">
    <property type="entry name" value="DUF5946"/>
    <property type="match status" value="1"/>
</dbReference>
<organism evidence="1">
    <name type="scientific">bioreactor metagenome</name>
    <dbReference type="NCBI Taxonomy" id="1076179"/>
    <lineage>
        <taxon>unclassified sequences</taxon>
        <taxon>metagenomes</taxon>
        <taxon>ecological metagenomes</taxon>
    </lineage>
</organism>
<gene>
    <name evidence="1" type="ORF">SDC9_209540</name>
</gene>
<dbReference type="InterPro" id="IPR045990">
    <property type="entry name" value="DUF5946"/>
</dbReference>